<evidence type="ECO:0000259" key="3">
    <source>
        <dbReference type="PROSITE" id="PS50893"/>
    </source>
</evidence>
<sequence>MARAPHPSSGFRQHHLNTADSLNIAQLAIGDLEPVDLTIAPGEIVCLSGTSGIGKSRLLRAIADMELHTGEVHLGEQARAAMPAHRWRQAVMMVPADSAWWAETVGEHFPEGTTVPDALGLAEECMTWPVARLSSGEKQRLALLRALARSPRALLLDEPTANLDEDTTEQVEHWLQQEIQSRQLRVLWVAHARAQITRVAQRHFHLDDDGSMEECSA</sequence>
<evidence type="ECO:0000313" key="4">
    <source>
        <dbReference type="EMBL" id="MBN8430455.1"/>
    </source>
</evidence>
<dbReference type="SUPFAM" id="SSF52540">
    <property type="entry name" value="P-loop containing nucleoside triphosphate hydrolases"/>
    <property type="match status" value="1"/>
</dbReference>
<keyword evidence="1" id="KW-0547">Nucleotide-binding</keyword>
<evidence type="ECO:0000256" key="1">
    <source>
        <dbReference type="ARBA" id="ARBA00022741"/>
    </source>
</evidence>
<keyword evidence="5" id="KW-1185">Reference proteome</keyword>
<proteinExistence type="predicted"/>
<dbReference type="InterPro" id="IPR003439">
    <property type="entry name" value="ABC_transporter-like_ATP-bd"/>
</dbReference>
<dbReference type="Proteomes" id="UP000664293">
    <property type="component" value="Unassembled WGS sequence"/>
</dbReference>
<dbReference type="InterPro" id="IPR003593">
    <property type="entry name" value="AAA+_ATPase"/>
</dbReference>
<dbReference type="PANTHER" id="PTHR43119">
    <property type="entry name" value="ABC TRANSPORT PROTEIN ATP-BINDING COMPONENT-RELATED"/>
    <property type="match status" value="1"/>
</dbReference>
<dbReference type="PROSITE" id="PS00211">
    <property type="entry name" value="ABC_TRANSPORTER_1"/>
    <property type="match status" value="1"/>
</dbReference>
<feature type="domain" description="ABC transporter" evidence="3">
    <location>
        <begin position="16"/>
        <end position="217"/>
    </location>
</feature>
<dbReference type="InterPro" id="IPR027417">
    <property type="entry name" value="P-loop_NTPase"/>
</dbReference>
<dbReference type="Gene3D" id="3.40.50.300">
    <property type="entry name" value="P-loop containing nucleotide triphosphate hydrolases"/>
    <property type="match status" value="1"/>
</dbReference>
<dbReference type="Pfam" id="PF00005">
    <property type="entry name" value="ABC_tran"/>
    <property type="match status" value="1"/>
</dbReference>
<accession>A0ABS3E576</accession>
<dbReference type="SMART" id="SM00382">
    <property type="entry name" value="AAA"/>
    <property type="match status" value="1"/>
</dbReference>
<evidence type="ECO:0000256" key="2">
    <source>
        <dbReference type="ARBA" id="ARBA00022840"/>
    </source>
</evidence>
<dbReference type="InterPro" id="IPR017871">
    <property type="entry name" value="ABC_transporter-like_CS"/>
</dbReference>
<evidence type="ECO:0000313" key="5">
    <source>
        <dbReference type="Proteomes" id="UP000664293"/>
    </source>
</evidence>
<dbReference type="PANTHER" id="PTHR43119:SF1">
    <property type="entry name" value="ABC TRANSPORTER DOMAIN-CONTAINING PROTEIN"/>
    <property type="match status" value="1"/>
</dbReference>
<keyword evidence="2 4" id="KW-0067">ATP-binding</keyword>
<reference evidence="4 5" key="1">
    <citation type="submission" date="2020-12" db="EMBL/GenBank/DDBJ databases">
        <title>Oil enriched cultivation method for isolating marine PHA-producing bacteria.</title>
        <authorList>
            <person name="Zheng W."/>
            <person name="Yu S."/>
            <person name="Huang Y."/>
        </authorList>
    </citation>
    <scope>NUCLEOTIDE SEQUENCE [LARGE SCALE GENOMIC DNA]</scope>
    <source>
        <strain evidence="4 5">SN0-2</strain>
    </source>
</reference>
<comment type="caution">
    <text evidence="4">The sequence shown here is derived from an EMBL/GenBank/DDBJ whole genome shotgun (WGS) entry which is preliminary data.</text>
</comment>
<name>A0ABS3E576_9GAMM</name>
<protein>
    <submittedName>
        <fullName evidence="4">ATP-binding cassette domain-containing protein</fullName>
    </submittedName>
</protein>
<dbReference type="PROSITE" id="PS50893">
    <property type="entry name" value="ABC_TRANSPORTER_2"/>
    <property type="match status" value="1"/>
</dbReference>
<dbReference type="EMBL" id="JAEKJR010000002">
    <property type="protein sequence ID" value="MBN8430455.1"/>
    <property type="molecule type" value="Genomic_DNA"/>
</dbReference>
<dbReference type="GO" id="GO:0005524">
    <property type="term" value="F:ATP binding"/>
    <property type="evidence" value="ECO:0007669"/>
    <property type="project" value="UniProtKB-KW"/>
</dbReference>
<gene>
    <name evidence="4" type="ORF">JF535_06260</name>
</gene>
<organism evidence="4 5">
    <name type="scientific">Microbulbifer salipaludis</name>
    <dbReference type="NCBI Taxonomy" id="187980"/>
    <lineage>
        <taxon>Bacteria</taxon>
        <taxon>Pseudomonadati</taxon>
        <taxon>Pseudomonadota</taxon>
        <taxon>Gammaproteobacteria</taxon>
        <taxon>Cellvibrionales</taxon>
        <taxon>Microbulbiferaceae</taxon>
        <taxon>Microbulbifer</taxon>
    </lineage>
</organism>